<comment type="caution">
    <text evidence="10">The sequence shown here is derived from an EMBL/GenBank/DDBJ whole genome shotgun (WGS) entry which is preliminary data.</text>
</comment>
<sequence>MKLNVKTLKGTSFEIEASPEETVAGVKRIIETTQGQSVYPADNQLLIYQGKILKDDTTLESNKVAENSFLVIMLSKVGFIKLAFLFYFTSAYMGVSGYGCGASEVAKASSSGPSTATPAKAPATPAQPAMPAAPAASVARSTPPQAPVATAVTAPPSAQPSPAPAATAPAATVAASGDADVYSQAASNLVSGNNLEQTVQQILDMGGGTWERDTVVRALRAAYNNPERAIDYLYSGIPENVEAPPVAQAPASGQQTNPQVPSLAQAAVAPPVQPSAASAGPNANPLNLFPQGVPSGGANPAAGAGAGAGALDALRQLPQFQALLQLVQANPQILQPMLQELGKQNPQILRLIQENQAEFLRLVNESPEGGAGGNILGQLAAAMPQAVTVTPEEREAIQRLEGMGFNRELVLEVFFACNKDEELAANYLLDHGHEFDEQQQ</sequence>
<keyword evidence="6" id="KW-0963">Cytoplasm</keyword>
<dbReference type="InterPro" id="IPR009060">
    <property type="entry name" value="UBA-like_sf"/>
</dbReference>
<dbReference type="FunFam" id="1.10.8.10:FF:000003">
    <property type="entry name" value="UV excision repair protein RAD23 homolog"/>
    <property type="match status" value="1"/>
</dbReference>
<evidence type="ECO:0000313" key="11">
    <source>
        <dbReference type="Proteomes" id="UP000275267"/>
    </source>
</evidence>
<dbReference type="Pfam" id="PF00627">
    <property type="entry name" value="UBA"/>
    <property type="match status" value="2"/>
</dbReference>
<protein>
    <recommendedName>
        <fullName evidence="6">Ubiquitin receptor RAD23</fullName>
    </recommendedName>
    <alternativeName>
        <fullName evidence="6">DNA repair protein RAD23</fullName>
    </alternativeName>
</protein>
<dbReference type="SMART" id="SM00213">
    <property type="entry name" value="UBQ"/>
    <property type="match status" value="1"/>
</dbReference>
<feature type="region of interest" description="Disordered" evidence="7">
    <location>
        <begin position="107"/>
        <end position="166"/>
    </location>
</feature>
<keyword evidence="3 6" id="KW-0227">DNA damage</keyword>
<feature type="compositionally biased region" description="Low complexity" evidence="7">
    <location>
        <begin position="107"/>
        <end position="156"/>
    </location>
</feature>
<dbReference type="InterPro" id="IPR015360">
    <property type="entry name" value="XPC-bd"/>
</dbReference>
<dbReference type="SUPFAM" id="SSF101238">
    <property type="entry name" value="XPC-binding domain"/>
    <property type="match status" value="1"/>
</dbReference>
<accession>A0A3L6S2U4</accession>
<dbReference type="InterPro" id="IPR006636">
    <property type="entry name" value="STI1_HS-bd"/>
</dbReference>
<feature type="region of interest" description="Disordered" evidence="7">
    <location>
        <begin position="245"/>
        <end position="294"/>
    </location>
</feature>
<feature type="domain" description="UBA" evidence="8">
    <location>
        <begin position="193"/>
        <end position="236"/>
    </location>
</feature>
<keyword evidence="4 6" id="KW-0234">DNA repair</keyword>
<dbReference type="Gene3D" id="1.10.10.540">
    <property type="entry name" value="XPC-binding domain"/>
    <property type="match status" value="1"/>
</dbReference>
<feature type="compositionally biased region" description="Low complexity" evidence="7">
    <location>
        <begin position="258"/>
        <end position="288"/>
    </location>
</feature>
<keyword evidence="5 6" id="KW-0539">Nucleus</keyword>
<dbReference type="Proteomes" id="UP000275267">
    <property type="component" value="Unassembled WGS sequence"/>
</dbReference>
<reference evidence="11" key="1">
    <citation type="journal article" date="2019" name="Nat. Commun.">
        <title>The genome of broomcorn millet.</title>
        <authorList>
            <person name="Zou C."/>
            <person name="Miki D."/>
            <person name="Li D."/>
            <person name="Tang Q."/>
            <person name="Xiao L."/>
            <person name="Rajput S."/>
            <person name="Deng P."/>
            <person name="Jia W."/>
            <person name="Huang R."/>
            <person name="Zhang M."/>
            <person name="Sun Y."/>
            <person name="Hu J."/>
            <person name="Fu X."/>
            <person name="Schnable P.S."/>
            <person name="Li F."/>
            <person name="Zhang H."/>
            <person name="Feng B."/>
            <person name="Zhu X."/>
            <person name="Liu R."/>
            <person name="Schnable J.C."/>
            <person name="Zhu J.-K."/>
            <person name="Zhang H."/>
        </authorList>
    </citation>
    <scope>NUCLEOTIDE SEQUENCE [LARGE SCALE GENOMIC DNA]</scope>
</reference>
<dbReference type="InterPro" id="IPR000626">
    <property type="entry name" value="Ubiquitin-like_dom"/>
</dbReference>
<dbReference type="GO" id="GO:0005654">
    <property type="term" value="C:nucleoplasm"/>
    <property type="evidence" value="ECO:0007669"/>
    <property type="project" value="TreeGrafter"/>
</dbReference>
<evidence type="ECO:0000256" key="6">
    <source>
        <dbReference type="RuleBase" id="RU367049"/>
    </source>
</evidence>
<keyword evidence="2" id="KW-0677">Repeat</keyword>
<organism evidence="10 11">
    <name type="scientific">Panicum miliaceum</name>
    <name type="common">Proso millet</name>
    <name type="synonym">Broomcorn millet</name>
    <dbReference type="NCBI Taxonomy" id="4540"/>
    <lineage>
        <taxon>Eukaryota</taxon>
        <taxon>Viridiplantae</taxon>
        <taxon>Streptophyta</taxon>
        <taxon>Embryophyta</taxon>
        <taxon>Tracheophyta</taxon>
        <taxon>Spermatophyta</taxon>
        <taxon>Magnoliopsida</taxon>
        <taxon>Liliopsida</taxon>
        <taxon>Poales</taxon>
        <taxon>Poaceae</taxon>
        <taxon>PACMAD clade</taxon>
        <taxon>Panicoideae</taxon>
        <taxon>Panicodae</taxon>
        <taxon>Paniceae</taxon>
        <taxon>Panicinae</taxon>
        <taxon>Panicum</taxon>
        <taxon>Panicum sect. Panicum</taxon>
    </lineage>
</organism>
<dbReference type="SMART" id="SM00165">
    <property type="entry name" value="UBA"/>
    <property type="match status" value="2"/>
</dbReference>
<feature type="domain" description="UBA" evidence="8">
    <location>
        <begin position="390"/>
        <end position="431"/>
    </location>
</feature>
<dbReference type="PROSITE" id="PS50053">
    <property type="entry name" value="UBIQUITIN_2"/>
    <property type="match status" value="1"/>
</dbReference>
<dbReference type="GO" id="GO:0070628">
    <property type="term" value="F:proteasome binding"/>
    <property type="evidence" value="ECO:0007669"/>
    <property type="project" value="TreeGrafter"/>
</dbReference>
<dbReference type="Gene3D" id="3.10.20.90">
    <property type="entry name" value="Phosphatidylinositol 3-kinase Catalytic Subunit, Chain A, domain 1"/>
    <property type="match status" value="1"/>
</dbReference>
<evidence type="ECO:0000256" key="7">
    <source>
        <dbReference type="SAM" id="MobiDB-lite"/>
    </source>
</evidence>
<dbReference type="GO" id="GO:0043161">
    <property type="term" value="P:proteasome-mediated ubiquitin-dependent protein catabolic process"/>
    <property type="evidence" value="ECO:0007669"/>
    <property type="project" value="UniProtKB-UniRule"/>
</dbReference>
<comment type="function">
    <text evidence="6">Multiubiquitin chain receptor involved in modulation of proteasomal degradation. Involved in nucleotide excision repair.</text>
</comment>
<evidence type="ECO:0000256" key="3">
    <source>
        <dbReference type="ARBA" id="ARBA00022763"/>
    </source>
</evidence>
<dbReference type="PANTHER" id="PTHR10621:SF35">
    <property type="entry name" value="UBIQUITIN RECEPTOR RAD23C"/>
    <property type="match status" value="1"/>
</dbReference>
<feature type="domain" description="Ubiquitin-like" evidence="9">
    <location>
        <begin position="1"/>
        <end position="79"/>
    </location>
</feature>
<gene>
    <name evidence="10" type="ORF">C2845_PM09G06740</name>
</gene>
<dbReference type="GO" id="GO:0006289">
    <property type="term" value="P:nucleotide-excision repair"/>
    <property type="evidence" value="ECO:0007669"/>
    <property type="project" value="UniProtKB-UniRule"/>
</dbReference>
<dbReference type="EMBL" id="PQIB02000006">
    <property type="protein sequence ID" value="RLN12728.1"/>
    <property type="molecule type" value="Genomic_DNA"/>
</dbReference>
<evidence type="ECO:0000256" key="4">
    <source>
        <dbReference type="ARBA" id="ARBA00023204"/>
    </source>
</evidence>
<dbReference type="SUPFAM" id="SSF54236">
    <property type="entry name" value="Ubiquitin-like"/>
    <property type="match status" value="1"/>
</dbReference>
<dbReference type="PANTHER" id="PTHR10621">
    <property type="entry name" value="UV EXCISION REPAIR PROTEIN RAD23"/>
    <property type="match status" value="1"/>
</dbReference>
<comment type="similarity">
    <text evidence="1 6">Belongs to the RAD23 family.</text>
</comment>
<dbReference type="NCBIfam" id="TIGR00601">
    <property type="entry name" value="rad23"/>
    <property type="match status" value="1"/>
</dbReference>
<comment type="subcellular location">
    <subcellularLocation>
        <location evidence="6">Nucleus</location>
    </subcellularLocation>
    <subcellularLocation>
        <location evidence="6">Cytoplasm</location>
    </subcellularLocation>
</comment>
<dbReference type="STRING" id="4540.A0A3L6S2U4"/>
<proteinExistence type="inferred from homology"/>
<dbReference type="InterPro" id="IPR029071">
    <property type="entry name" value="Ubiquitin-like_domsf"/>
</dbReference>
<evidence type="ECO:0000313" key="10">
    <source>
        <dbReference type="EMBL" id="RLN12728.1"/>
    </source>
</evidence>
<name>A0A3L6S2U4_PANMI</name>
<dbReference type="FunFam" id="1.10.8.10:FF:000002">
    <property type="entry name" value="UV excision repair protein RAD23 homolog"/>
    <property type="match status" value="1"/>
</dbReference>
<dbReference type="GO" id="GO:0031593">
    <property type="term" value="F:polyubiquitin modification-dependent protein binding"/>
    <property type="evidence" value="ECO:0007669"/>
    <property type="project" value="UniProtKB-UniRule"/>
</dbReference>
<evidence type="ECO:0000256" key="5">
    <source>
        <dbReference type="ARBA" id="ARBA00023242"/>
    </source>
</evidence>
<dbReference type="GO" id="GO:0003684">
    <property type="term" value="F:damaged DNA binding"/>
    <property type="evidence" value="ECO:0007669"/>
    <property type="project" value="UniProtKB-UniRule"/>
</dbReference>
<dbReference type="CDD" id="cd01805">
    <property type="entry name" value="Ubl_Rad23"/>
    <property type="match status" value="1"/>
</dbReference>
<dbReference type="GO" id="GO:0005829">
    <property type="term" value="C:cytosol"/>
    <property type="evidence" value="ECO:0007669"/>
    <property type="project" value="TreeGrafter"/>
</dbReference>
<evidence type="ECO:0000259" key="9">
    <source>
        <dbReference type="PROSITE" id="PS50053"/>
    </source>
</evidence>
<dbReference type="CDD" id="cd14379">
    <property type="entry name" value="UBA1_Rad23_plant"/>
    <property type="match status" value="1"/>
</dbReference>
<dbReference type="SUPFAM" id="SSF46934">
    <property type="entry name" value="UBA-like"/>
    <property type="match status" value="2"/>
</dbReference>
<dbReference type="AlphaFoldDB" id="A0A3L6S2U4"/>
<dbReference type="PROSITE" id="PS50030">
    <property type="entry name" value="UBA"/>
    <property type="match status" value="2"/>
</dbReference>
<dbReference type="InterPro" id="IPR036353">
    <property type="entry name" value="XPC-bd_sf"/>
</dbReference>
<dbReference type="FunFam" id="1.10.10.540:FF:000001">
    <property type="entry name" value="UV excision repair protein RAD23 B"/>
    <property type="match status" value="1"/>
</dbReference>
<evidence type="ECO:0000256" key="1">
    <source>
        <dbReference type="ARBA" id="ARBA00009878"/>
    </source>
</evidence>
<dbReference type="Pfam" id="PF09280">
    <property type="entry name" value="XPC-binding"/>
    <property type="match status" value="1"/>
</dbReference>
<dbReference type="FunFam" id="3.10.20.90:FF:000069">
    <property type="entry name" value="UV excision repair protein RAD23"/>
    <property type="match status" value="1"/>
</dbReference>
<evidence type="ECO:0000256" key="2">
    <source>
        <dbReference type="ARBA" id="ARBA00022737"/>
    </source>
</evidence>
<evidence type="ECO:0000259" key="8">
    <source>
        <dbReference type="PROSITE" id="PS50030"/>
    </source>
</evidence>
<dbReference type="OrthoDB" id="419317at2759"/>
<dbReference type="GO" id="GO:0043130">
    <property type="term" value="F:ubiquitin binding"/>
    <property type="evidence" value="ECO:0007669"/>
    <property type="project" value="UniProtKB-UniRule"/>
</dbReference>
<dbReference type="PRINTS" id="PR01839">
    <property type="entry name" value="RAD23PROTEIN"/>
</dbReference>
<dbReference type="Gene3D" id="1.10.8.10">
    <property type="entry name" value="DNA helicase RuvA subunit, C-terminal domain"/>
    <property type="match status" value="2"/>
</dbReference>
<dbReference type="Pfam" id="PF00240">
    <property type="entry name" value="ubiquitin"/>
    <property type="match status" value="1"/>
</dbReference>
<keyword evidence="11" id="KW-1185">Reference proteome</keyword>
<dbReference type="InterPro" id="IPR015940">
    <property type="entry name" value="UBA"/>
</dbReference>
<dbReference type="SMART" id="SM00727">
    <property type="entry name" value="STI1"/>
    <property type="match status" value="1"/>
</dbReference>
<dbReference type="InterPro" id="IPR004806">
    <property type="entry name" value="Rad23"/>
</dbReference>